<dbReference type="RefSeq" id="WP_143784643.1">
    <property type="nucleotide sequence ID" value="NZ_CP041616.1"/>
</dbReference>
<dbReference type="PROSITE" id="PS51257">
    <property type="entry name" value="PROKAR_LIPOPROTEIN"/>
    <property type="match status" value="1"/>
</dbReference>
<keyword evidence="3" id="KW-1185">Reference proteome</keyword>
<feature type="chain" id="PRO_5039028733" evidence="1">
    <location>
        <begin position="20"/>
        <end position="114"/>
    </location>
</feature>
<name>A0A516GEG2_9MICO</name>
<evidence type="ECO:0000313" key="3">
    <source>
        <dbReference type="Proteomes" id="UP000315395"/>
    </source>
</evidence>
<gene>
    <name evidence="2" type="ORF">FNH13_17635</name>
</gene>
<dbReference type="KEGG" id="orz:FNH13_17635"/>
<dbReference type="EMBL" id="CP041616">
    <property type="protein sequence ID" value="QDO89923.1"/>
    <property type="molecule type" value="Genomic_DNA"/>
</dbReference>
<organism evidence="2 3">
    <name type="scientific">Ornithinimicrobium ciconiae</name>
    <dbReference type="NCBI Taxonomy" id="2594265"/>
    <lineage>
        <taxon>Bacteria</taxon>
        <taxon>Bacillati</taxon>
        <taxon>Actinomycetota</taxon>
        <taxon>Actinomycetes</taxon>
        <taxon>Micrococcales</taxon>
        <taxon>Ornithinimicrobiaceae</taxon>
        <taxon>Ornithinimicrobium</taxon>
    </lineage>
</organism>
<evidence type="ECO:0000256" key="1">
    <source>
        <dbReference type="SAM" id="SignalP"/>
    </source>
</evidence>
<reference evidence="2 3" key="1">
    <citation type="submission" date="2019-07" db="EMBL/GenBank/DDBJ databases">
        <title>complete genome sequencing of Ornithinimicrobium sp. H23M54.</title>
        <authorList>
            <person name="Bae J.-W."/>
            <person name="Lee S.-Y."/>
        </authorList>
    </citation>
    <scope>NUCLEOTIDE SEQUENCE [LARGE SCALE GENOMIC DNA]</scope>
    <source>
        <strain evidence="2 3">H23M54</strain>
    </source>
</reference>
<sequence>MRITPFIPGAAALAVIAVAVLGGCVPDEPDTRDVTVTTDTTACREGTEVELSAGDVIRINEAMTPTDHTPWMWPGVLVVDGKEADTVTFPAWSLDADFEADPEDYHIACEELDR</sequence>
<dbReference type="AlphaFoldDB" id="A0A516GEG2"/>
<proteinExistence type="predicted"/>
<evidence type="ECO:0000313" key="2">
    <source>
        <dbReference type="EMBL" id="QDO89923.1"/>
    </source>
</evidence>
<accession>A0A516GEG2</accession>
<protein>
    <submittedName>
        <fullName evidence="2">Uncharacterized protein</fullName>
    </submittedName>
</protein>
<keyword evidence="1" id="KW-0732">Signal</keyword>
<feature type="signal peptide" evidence="1">
    <location>
        <begin position="1"/>
        <end position="19"/>
    </location>
</feature>
<dbReference type="Proteomes" id="UP000315395">
    <property type="component" value="Chromosome"/>
</dbReference>